<gene>
    <name evidence="7" type="ORF">BGO89_12105</name>
</gene>
<dbReference type="PANTHER" id="PTHR48097:SF9">
    <property type="entry name" value="L-THREONINE ALDOLASE"/>
    <property type="match status" value="1"/>
</dbReference>
<dbReference type="InterPro" id="IPR023603">
    <property type="entry name" value="Low_specificity_L-TA-like"/>
</dbReference>
<organism evidence="7 8">
    <name type="scientific">Candidatus Kapaibacterium thiocyanatum</name>
    <dbReference type="NCBI Taxonomy" id="1895771"/>
    <lineage>
        <taxon>Bacteria</taxon>
        <taxon>Pseudomonadati</taxon>
        <taxon>Candidatus Kapaibacteriota</taxon>
        <taxon>Candidatus Kapaibacteriia</taxon>
        <taxon>Candidatus Kapaibacteriales</taxon>
        <taxon>Candidatus Kapaibacteriaceae</taxon>
        <taxon>Candidatus Kapaibacterium</taxon>
    </lineage>
</organism>
<evidence type="ECO:0000313" key="8">
    <source>
        <dbReference type="Proteomes" id="UP000184233"/>
    </source>
</evidence>
<dbReference type="NCBIfam" id="NF041359">
    <property type="entry name" value="GntG_guanitoxin"/>
    <property type="match status" value="1"/>
</dbReference>
<feature type="modified residue" description="N6-(pyridoxal phosphate)lysine" evidence="5">
    <location>
        <position position="199"/>
    </location>
</feature>
<dbReference type="Gene3D" id="3.40.640.10">
    <property type="entry name" value="Type I PLP-dependent aspartate aminotransferase-like (Major domain)"/>
    <property type="match status" value="1"/>
</dbReference>
<dbReference type="SUPFAM" id="SSF53383">
    <property type="entry name" value="PLP-dependent transferases"/>
    <property type="match status" value="1"/>
</dbReference>
<evidence type="ECO:0000256" key="3">
    <source>
        <dbReference type="ARBA" id="ARBA00022898"/>
    </source>
</evidence>
<comment type="caution">
    <text evidence="7">The sequence shown here is derived from an EMBL/GenBank/DDBJ whole genome shotgun (WGS) entry which is preliminary data.</text>
</comment>
<dbReference type="Proteomes" id="UP000184233">
    <property type="component" value="Unassembled WGS sequence"/>
</dbReference>
<dbReference type="GO" id="GO:0005829">
    <property type="term" value="C:cytosol"/>
    <property type="evidence" value="ECO:0007669"/>
    <property type="project" value="TreeGrafter"/>
</dbReference>
<evidence type="ECO:0000256" key="2">
    <source>
        <dbReference type="ARBA" id="ARBA00006966"/>
    </source>
</evidence>
<sequence length="342" mass="36540">MLDLRSDTLTVPDEGMREAMARAHVGDDVYSEDPTLNELQDRIAALFGKEAALFVPSGTMGNQICLALHAGTGEEIIADADAHIFHYENAATSVVARAQIRGIRSEAGEMPLADVMEAVRPVAYYYPRTACIAVENSHNRHGGTVLSMGYVRQLRSVADEIGVPFHCDGARIWNACVAVGEPAAVVAEPYDSISVCLSKGLGAPVGSLIVSTRERVERARRWRKMLGGGMRQAGILAAAGLYALDSILPRIPLDHERARAFAERLASIEGVDIDTGRVQTNIVAFRIPAMSDAEIMVGCAERGLRIAPIKSGTMRAVFHHQVGEAAAETAAAVIADVVAGSR</sequence>
<comment type="similarity">
    <text evidence="2">Belongs to the threonine aldolase family.</text>
</comment>
<dbReference type="GO" id="GO:0008732">
    <property type="term" value="F:L-allo-threonine aldolase activity"/>
    <property type="evidence" value="ECO:0007669"/>
    <property type="project" value="TreeGrafter"/>
</dbReference>
<keyword evidence="4" id="KW-0456">Lyase</keyword>
<dbReference type="STRING" id="1895771.BGO89_12105"/>
<reference evidence="7 8" key="1">
    <citation type="submission" date="2016-09" db="EMBL/GenBank/DDBJ databases">
        <title>Genome-resolved meta-omics ties microbial dynamics to process performance in biotechnology for thiocyanate degradation.</title>
        <authorList>
            <person name="Kantor R.S."/>
            <person name="Huddy R.J."/>
            <person name="Iyer R."/>
            <person name="Thomas B.C."/>
            <person name="Brown C.T."/>
            <person name="Anantharaman K."/>
            <person name="Tringe S."/>
            <person name="Hettich R.L."/>
            <person name="Harrison S.T."/>
            <person name="Banfield J.F."/>
        </authorList>
    </citation>
    <scope>NUCLEOTIDE SEQUENCE [LARGE SCALE GENOMIC DNA]</scope>
    <source>
        <strain evidence="7">59-99</strain>
    </source>
</reference>
<dbReference type="Pfam" id="PF01212">
    <property type="entry name" value="Beta_elim_lyase"/>
    <property type="match status" value="1"/>
</dbReference>
<evidence type="ECO:0000256" key="5">
    <source>
        <dbReference type="PIRSR" id="PIRSR017617-1"/>
    </source>
</evidence>
<evidence type="ECO:0000256" key="4">
    <source>
        <dbReference type="ARBA" id="ARBA00023239"/>
    </source>
</evidence>
<dbReference type="InterPro" id="IPR015422">
    <property type="entry name" value="PyrdxlP-dep_Trfase_small"/>
</dbReference>
<dbReference type="PIRSF" id="PIRSF017617">
    <property type="entry name" value="Thr_aldolase"/>
    <property type="match status" value="1"/>
</dbReference>
<keyword evidence="3" id="KW-0663">Pyridoxal phosphate</keyword>
<dbReference type="GO" id="GO:0006545">
    <property type="term" value="P:glycine biosynthetic process"/>
    <property type="evidence" value="ECO:0007669"/>
    <property type="project" value="TreeGrafter"/>
</dbReference>
<protein>
    <recommendedName>
        <fullName evidence="6">Aromatic amino acid beta-eliminating lyase/threonine aldolase domain-containing protein</fullName>
    </recommendedName>
</protein>
<dbReference type="InterPro" id="IPR015421">
    <property type="entry name" value="PyrdxlP-dep_Trfase_major"/>
</dbReference>
<dbReference type="EMBL" id="MKVH01000024">
    <property type="protein sequence ID" value="OJX57231.1"/>
    <property type="molecule type" value="Genomic_DNA"/>
</dbReference>
<evidence type="ECO:0000259" key="6">
    <source>
        <dbReference type="Pfam" id="PF01212"/>
    </source>
</evidence>
<dbReference type="InterPro" id="IPR015424">
    <property type="entry name" value="PyrdxlP-dep_Trfase"/>
</dbReference>
<dbReference type="FunFam" id="3.40.640.10:FF:000030">
    <property type="entry name" value="Low-specificity L-threonine aldolase"/>
    <property type="match status" value="1"/>
</dbReference>
<evidence type="ECO:0000256" key="1">
    <source>
        <dbReference type="ARBA" id="ARBA00001933"/>
    </source>
</evidence>
<accession>A0A1M3KXQ4</accession>
<dbReference type="PANTHER" id="PTHR48097">
    <property type="entry name" value="L-THREONINE ALDOLASE-RELATED"/>
    <property type="match status" value="1"/>
</dbReference>
<evidence type="ECO:0000313" key="7">
    <source>
        <dbReference type="EMBL" id="OJX57231.1"/>
    </source>
</evidence>
<dbReference type="GO" id="GO:0006567">
    <property type="term" value="P:L-threonine catabolic process"/>
    <property type="evidence" value="ECO:0007669"/>
    <property type="project" value="TreeGrafter"/>
</dbReference>
<comment type="cofactor">
    <cofactor evidence="1">
        <name>pyridoxal 5'-phosphate</name>
        <dbReference type="ChEBI" id="CHEBI:597326"/>
    </cofactor>
</comment>
<dbReference type="Gene3D" id="3.90.1150.10">
    <property type="entry name" value="Aspartate Aminotransferase, domain 1"/>
    <property type="match status" value="1"/>
</dbReference>
<name>A0A1M3KXQ4_9BACT</name>
<proteinExistence type="inferred from homology"/>
<dbReference type="AlphaFoldDB" id="A0A1M3KXQ4"/>
<feature type="domain" description="Aromatic amino acid beta-eliminating lyase/threonine aldolase" evidence="6">
    <location>
        <begin position="3"/>
        <end position="285"/>
    </location>
</feature>
<dbReference type="InterPro" id="IPR001597">
    <property type="entry name" value="ArAA_b-elim_lyase/Thr_aldolase"/>
</dbReference>